<evidence type="ECO:0000256" key="5">
    <source>
        <dbReference type="ARBA" id="ARBA00048391"/>
    </source>
</evidence>
<keyword evidence="2" id="KW-0489">Methyltransferase</keyword>
<dbReference type="InterPro" id="IPR004556">
    <property type="entry name" value="HemK-like"/>
</dbReference>
<dbReference type="Gene3D" id="3.40.50.150">
    <property type="entry name" value="Vaccinia Virus protein VP39"/>
    <property type="match status" value="1"/>
</dbReference>
<evidence type="ECO:0000313" key="8">
    <source>
        <dbReference type="Proteomes" id="UP000269289"/>
    </source>
</evidence>
<reference evidence="7 8" key="1">
    <citation type="submission" date="2018-10" db="EMBL/GenBank/DDBJ databases">
        <title>Isolation, diversity and antifungal activity of actinobacteria from wheat.</title>
        <authorList>
            <person name="Han C."/>
        </authorList>
    </citation>
    <scope>NUCLEOTIDE SEQUENCE [LARGE SCALE GENOMIC DNA]</scope>
    <source>
        <strain evidence="7 8">NEAU-YY56</strain>
    </source>
</reference>
<proteinExistence type="predicted"/>
<dbReference type="PANTHER" id="PTHR18895">
    <property type="entry name" value="HEMK METHYLTRANSFERASE"/>
    <property type="match status" value="1"/>
</dbReference>
<evidence type="ECO:0000256" key="3">
    <source>
        <dbReference type="ARBA" id="ARBA00022679"/>
    </source>
</evidence>
<dbReference type="EC" id="2.1.1.297" evidence="1"/>
<comment type="catalytic activity">
    <reaction evidence="5">
        <text>L-glutaminyl-[peptide chain release factor] + S-adenosyl-L-methionine = N(5)-methyl-L-glutaminyl-[peptide chain release factor] + S-adenosyl-L-homocysteine + H(+)</text>
        <dbReference type="Rhea" id="RHEA:42896"/>
        <dbReference type="Rhea" id="RHEA-COMP:10271"/>
        <dbReference type="Rhea" id="RHEA-COMP:10272"/>
        <dbReference type="ChEBI" id="CHEBI:15378"/>
        <dbReference type="ChEBI" id="CHEBI:30011"/>
        <dbReference type="ChEBI" id="CHEBI:57856"/>
        <dbReference type="ChEBI" id="CHEBI:59789"/>
        <dbReference type="ChEBI" id="CHEBI:61891"/>
        <dbReference type="EC" id="2.1.1.297"/>
    </reaction>
</comment>
<feature type="domain" description="Methyltransferase small" evidence="6">
    <location>
        <begin position="90"/>
        <end position="175"/>
    </location>
</feature>
<organism evidence="7 8">
    <name type="scientific">Cellulomonas triticagri</name>
    <dbReference type="NCBI Taxonomy" id="2483352"/>
    <lineage>
        <taxon>Bacteria</taxon>
        <taxon>Bacillati</taxon>
        <taxon>Actinomycetota</taxon>
        <taxon>Actinomycetes</taxon>
        <taxon>Micrococcales</taxon>
        <taxon>Cellulomonadaceae</taxon>
        <taxon>Cellulomonas</taxon>
    </lineage>
</organism>
<dbReference type="SUPFAM" id="SSF53335">
    <property type="entry name" value="S-adenosyl-L-methionine-dependent methyltransferases"/>
    <property type="match status" value="1"/>
</dbReference>
<dbReference type="InterPro" id="IPR007848">
    <property type="entry name" value="Small_mtfrase_dom"/>
</dbReference>
<dbReference type="PANTHER" id="PTHR18895:SF74">
    <property type="entry name" value="MTRF1L RELEASE FACTOR GLUTAMINE METHYLTRANSFERASE"/>
    <property type="match status" value="1"/>
</dbReference>
<accession>A0A3M2JH95</accession>
<protein>
    <recommendedName>
        <fullName evidence="1">peptide chain release factor N(5)-glutamine methyltransferase</fullName>
        <ecNumber evidence="1">2.1.1.297</ecNumber>
    </recommendedName>
</protein>
<evidence type="ECO:0000256" key="2">
    <source>
        <dbReference type="ARBA" id="ARBA00022603"/>
    </source>
</evidence>
<dbReference type="GO" id="GO:0032259">
    <property type="term" value="P:methylation"/>
    <property type="evidence" value="ECO:0007669"/>
    <property type="project" value="UniProtKB-KW"/>
</dbReference>
<name>A0A3M2JH95_9CELL</name>
<comment type="caution">
    <text evidence="7">The sequence shown here is derived from an EMBL/GenBank/DDBJ whole genome shotgun (WGS) entry which is preliminary data.</text>
</comment>
<dbReference type="RefSeq" id="WP_122148439.1">
    <property type="nucleotide sequence ID" value="NZ_RFFI01000020.1"/>
</dbReference>
<evidence type="ECO:0000256" key="4">
    <source>
        <dbReference type="ARBA" id="ARBA00022691"/>
    </source>
</evidence>
<dbReference type="GO" id="GO:0102559">
    <property type="term" value="F:peptide chain release factor N(5)-glutamine methyltransferase activity"/>
    <property type="evidence" value="ECO:0007669"/>
    <property type="project" value="UniProtKB-EC"/>
</dbReference>
<dbReference type="Proteomes" id="UP000269289">
    <property type="component" value="Unassembled WGS sequence"/>
</dbReference>
<dbReference type="EMBL" id="RFFI01000020">
    <property type="protein sequence ID" value="RMI13182.1"/>
    <property type="molecule type" value="Genomic_DNA"/>
</dbReference>
<keyword evidence="4" id="KW-0949">S-adenosyl-L-methionine</keyword>
<keyword evidence="8" id="KW-1185">Reference proteome</keyword>
<evidence type="ECO:0000259" key="6">
    <source>
        <dbReference type="Pfam" id="PF05175"/>
    </source>
</evidence>
<evidence type="ECO:0000256" key="1">
    <source>
        <dbReference type="ARBA" id="ARBA00012771"/>
    </source>
</evidence>
<dbReference type="NCBIfam" id="TIGR03704">
    <property type="entry name" value="PrmC_rel_meth"/>
    <property type="match status" value="1"/>
</dbReference>
<dbReference type="CDD" id="cd02440">
    <property type="entry name" value="AdoMet_MTases"/>
    <property type="match status" value="1"/>
</dbReference>
<keyword evidence="3" id="KW-0808">Transferase</keyword>
<dbReference type="InterPro" id="IPR050320">
    <property type="entry name" value="N5-glutamine_MTase"/>
</dbReference>
<evidence type="ECO:0000313" key="7">
    <source>
        <dbReference type="EMBL" id="RMI13182.1"/>
    </source>
</evidence>
<dbReference type="InterPro" id="IPR029063">
    <property type="entry name" value="SAM-dependent_MTases_sf"/>
</dbReference>
<dbReference type="Pfam" id="PF05175">
    <property type="entry name" value="MTS"/>
    <property type="match status" value="1"/>
</dbReference>
<gene>
    <name evidence="7" type="ORF">EBM89_05410</name>
</gene>
<dbReference type="OrthoDB" id="9800643at2"/>
<dbReference type="InterPro" id="IPR022446">
    <property type="entry name" value="MeTrfrase_put"/>
</dbReference>
<sequence>MPVPLSPAERDALVSRLRTAGCVFAEDEAALLAAEAPDAATLAALTERRVGGEPLEQVVGWAEFRGLRVAVAPGVFVPRARTGLLVAQALAALPHDGRRGTVVDLCCGSGAVGLAVVTAAPGTALWAVDVDPAAVACARGNLGDRGTALLGDLDAPLPADLAGRVDVVVANAPYVPTAEIARMPPEARDHEPRTALDGGTDGVELHRRVAAAAPRWLAPGGHLLIETSTRQADATAAACAAHGLHPRVVRDEDLDGTVVVATRP</sequence>
<dbReference type="NCBIfam" id="TIGR00536">
    <property type="entry name" value="hemK_fam"/>
    <property type="match status" value="1"/>
</dbReference>
<dbReference type="AlphaFoldDB" id="A0A3M2JH95"/>